<keyword evidence="2" id="KW-0812">Transmembrane</keyword>
<dbReference type="AlphaFoldDB" id="A0AAI8VQX8"/>
<feature type="transmembrane region" description="Helical" evidence="2">
    <location>
        <begin position="462"/>
        <end position="480"/>
    </location>
</feature>
<evidence type="ECO:0000256" key="2">
    <source>
        <dbReference type="SAM" id="Phobius"/>
    </source>
</evidence>
<proteinExistence type="predicted"/>
<dbReference type="EMBL" id="CAUWAG010000012">
    <property type="protein sequence ID" value="CAJ2509411.1"/>
    <property type="molecule type" value="Genomic_DNA"/>
</dbReference>
<feature type="transmembrane region" description="Helical" evidence="2">
    <location>
        <begin position="147"/>
        <end position="167"/>
    </location>
</feature>
<feature type="transmembrane region" description="Helical" evidence="2">
    <location>
        <begin position="528"/>
        <end position="548"/>
    </location>
</feature>
<feature type="transmembrane region" description="Helical" evidence="2">
    <location>
        <begin position="492"/>
        <end position="516"/>
    </location>
</feature>
<reference evidence="4" key="1">
    <citation type="submission" date="2023-10" db="EMBL/GenBank/DDBJ databases">
        <authorList>
            <person name="Hackl T."/>
        </authorList>
    </citation>
    <scope>NUCLEOTIDE SEQUENCE</scope>
</reference>
<feature type="compositionally biased region" description="Basic and acidic residues" evidence="1">
    <location>
        <begin position="1"/>
        <end position="18"/>
    </location>
</feature>
<keyword evidence="2" id="KW-1133">Transmembrane helix</keyword>
<evidence type="ECO:0000313" key="4">
    <source>
        <dbReference type="EMBL" id="CAJ2509411.1"/>
    </source>
</evidence>
<sequence length="570" mass="64366">MDHARPLLPRSHESEPLTHHHHGRYEEGVSSEKVSPADGSRDKIKCLDGLRGVACFLVFNYHFLWPWTPLIMLGYGARPPRTLEPYDHWSQLPIICLLYRGRPMVAIFFAISGYVICRHILRSLHQRRIDSTYKLLGSAIFRRTFRLYIPAIISMFAVAMLAQTGAFKSETDIFKGHDSVYINGTIGTYYGNVNASALSGKDETINEHGTTSIYMGTMRNTLGFKKTLGLGPTVDAADIRNGTDILNGTVIWDGTDVWNDTLPLNSTACNQCLWVKLGGMWEEHPIIYPDMMSALQNFAVVVSEWANPFTFNGYFPRYDPHTYTMPMELRGSVILYTLLLGTAALKAGWRLAIAVSLAIYTLRMGRWEVAIFIGGMVLSEVDVLSSADPSELAEADRIFLPEGRKRGGRLATWPARLLRYALLVVALYLLSYPDAHAKYTPGFRLLASLAPKYYSWDDKWRFYHSIGALILLPCVLRSTNLRWLLETEPAQYLGRISFSFYLIHGPVLHSLGFFLMPRLFERVGRAPAFLVGWATLAVVSLALANVWYKRIDSWAIGVGKKVELFMTKSW</sequence>
<feature type="domain" description="Acyltransferase 3" evidence="3">
    <location>
        <begin position="45"/>
        <end position="171"/>
    </location>
</feature>
<evidence type="ECO:0000256" key="1">
    <source>
        <dbReference type="SAM" id="MobiDB-lite"/>
    </source>
</evidence>
<dbReference type="Proteomes" id="UP001295740">
    <property type="component" value="Unassembled WGS sequence"/>
</dbReference>
<gene>
    <name evidence="4" type="ORF">KHLLAP_LOCUS9879</name>
</gene>
<keyword evidence="2" id="KW-0472">Membrane</keyword>
<feature type="region of interest" description="Disordered" evidence="1">
    <location>
        <begin position="1"/>
        <end position="39"/>
    </location>
</feature>
<protein>
    <submittedName>
        <fullName evidence="4">Uu.00g144370.m01.CDS01</fullName>
    </submittedName>
</protein>
<keyword evidence="5" id="KW-1185">Reference proteome</keyword>
<evidence type="ECO:0000313" key="5">
    <source>
        <dbReference type="Proteomes" id="UP001295740"/>
    </source>
</evidence>
<feature type="transmembrane region" description="Helical" evidence="2">
    <location>
        <begin position="413"/>
        <end position="431"/>
    </location>
</feature>
<name>A0AAI8VQX8_9PEZI</name>
<dbReference type="PANTHER" id="PTHR23028">
    <property type="entry name" value="ACETYLTRANSFERASE"/>
    <property type="match status" value="1"/>
</dbReference>
<organism evidence="4 5">
    <name type="scientific">Anthostomella pinea</name>
    <dbReference type="NCBI Taxonomy" id="933095"/>
    <lineage>
        <taxon>Eukaryota</taxon>
        <taxon>Fungi</taxon>
        <taxon>Dikarya</taxon>
        <taxon>Ascomycota</taxon>
        <taxon>Pezizomycotina</taxon>
        <taxon>Sordariomycetes</taxon>
        <taxon>Xylariomycetidae</taxon>
        <taxon>Xylariales</taxon>
        <taxon>Xylariaceae</taxon>
        <taxon>Anthostomella</taxon>
    </lineage>
</organism>
<dbReference type="InterPro" id="IPR050879">
    <property type="entry name" value="Acyltransferase_3"/>
</dbReference>
<dbReference type="GO" id="GO:0016747">
    <property type="term" value="F:acyltransferase activity, transferring groups other than amino-acyl groups"/>
    <property type="evidence" value="ECO:0007669"/>
    <property type="project" value="InterPro"/>
</dbReference>
<dbReference type="InterPro" id="IPR002656">
    <property type="entry name" value="Acyl_transf_3_dom"/>
</dbReference>
<dbReference type="PANTHER" id="PTHR23028:SF134">
    <property type="entry name" value="PUTATIVE (AFU_ORTHOLOGUE AFUA_4G08520)-RELATED"/>
    <property type="match status" value="1"/>
</dbReference>
<accession>A0AAI8VQX8</accession>
<evidence type="ECO:0000259" key="3">
    <source>
        <dbReference type="Pfam" id="PF01757"/>
    </source>
</evidence>
<dbReference type="Pfam" id="PF01757">
    <property type="entry name" value="Acyl_transf_3"/>
    <property type="match status" value="2"/>
</dbReference>
<comment type="caution">
    <text evidence="4">The sequence shown here is derived from an EMBL/GenBank/DDBJ whole genome shotgun (WGS) entry which is preliminary data.</text>
</comment>
<feature type="transmembrane region" description="Helical" evidence="2">
    <location>
        <begin position="97"/>
        <end position="117"/>
    </location>
</feature>
<feature type="domain" description="Acyltransferase 3" evidence="3">
    <location>
        <begin position="300"/>
        <end position="542"/>
    </location>
</feature>
<feature type="transmembrane region" description="Helical" evidence="2">
    <location>
        <begin position="333"/>
        <end position="360"/>
    </location>
</feature>
<feature type="transmembrane region" description="Helical" evidence="2">
    <location>
        <begin position="53"/>
        <end position="77"/>
    </location>
</feature>